<keyword evidence="1 4" id="KW-0808">Transferase</keyword>
<dbReference type="SMART" id="SM00119">
    <property type="entry name" value="HECTc"/>
    <property type="match status" value="1"/>
</dbReference>
<comment type="catalytic activity">
    <reaction evidence="4">
        <text>S-ubiquitinyl-[E2 ubiquitin-conjugating enzyme]-L-cysteine + [acceptor protein]-L-lysine = [E2 ubiquitin-conjugating enzyme]-L-cysteine + N(6)-ubiquitinyl-[acceptor protein]-L-lysine.</text>
        <dbReference type="EC" id="2.3.2.26"/>
    </reaction>
</comment>
<dbReference type="PANTHER" id="PTHR45670">
    <property type="entry name" value="E3 UBIQUITIN-PROTEIN LIGASE TRIP12"/>
    <property type="match status" value="1"/>
</dbReference>
<evidence type="ECO:0000313" key="8">
    <source>
        <dbReference type="Proteomes" id="UP000681967"/>
    </source>
</evidence>
<feature type="compositionally biased region" description="Polar residues" evidence="5">
    <location>
        <begin position="180"/>
        <end position="195"/>
    </location>
</feature>
<evidence type="ECO:0000256" key="1">
    <source>
        <dbReference type="ARBA" id="ARBA00022679"/>
    </source>
</evidence>
<evidence type="ECO:0000256" key="2">
    <source>
        <dbReference type="ARBA" id="ARBA00022786"/>
    </source>
</evidence>
<comment type="similarity">
    <text evidence="4">Belongs to the UPL family. K-HECT subfamily.</text>
</comment>
<feature type="compositionally biased region" description="Acidic residues" evidence="5">
    <location>
        <begin position="566"/>
        <end position="579"/>
    </location>
</feature>
<dbReference type="Proteomes" id="UP000681967">
    <property type="component" value="Unassembled WGS sequence"/>
</dbReference>
<dbReference type="EC" id="2.3.2.26" evidence="4"/>
<dbReference type="GO" id="GO:0043161">
    <property type="term" value="P:proteasome-mediated ubiquitin-dependent protein catabolic process"/>
    <property type="evidence" value="ECO:0007669"/>
    <property type="project" value="TreeGrafter"/>
</dbReference>
<dbReference type="CDD" id="cd00078">
    <property type="entry name" value="HECTc"/>
    <property type="match status" value="1"/>
</dbReference>
<dbReference type="GO" id="GO:0000209">
    <property type="term" value="P:protein polyubiquitination"/>
    <property type="evidence" value="ECO:0007669"/>
    <property type="project" value="TreeGrafter"/>
</dbReference>
<evidence type="ECO:0000256" key="5">
    <source>
        <dbReference type="SAM" id="MobiDB-lite"/>
    </source>
</evidence>
<dbReference type="Gene3D" id="3.30.2160.10">
    <property type="entry name" value="Hect, E3 ligase catalytic domain"/>
    <property type="match status" value="1"/>
</dbReference>
<name>A0A8S2IR91_9BILA</name>
<dbReference type="GO" id="GO:0061630">
    <property type="term" value="F:ubiquitin protein ligase activity"/>
    <property type="evidence" value="ECO:0007669"/>
    <property type="project" value="UniProtKB-UniRule"/>
</dbReference>
<keyword evidence="2 3" id="KW-0833">Ubl conjugation pathway</keyword>
<dbReference type="InterPro" id="IPR000569">
    <property type="entry name" value="HECT_dom"/>
</dbReference>
<dbReference type="InterPro" id="IPR016024">
    <property type="entry name" value="ARM-type_fold"/>
</dbReference>
<sequence>ELFNSFVQSLFPILYEVYNTSAGPAIKHRCLQTILRMIYYSSTDLLEAILKQQSISSNIASMLASCDYRIVISALQISEILMKKLPEIFSVYFYREGVAHQIEILIGFGLSSSSTNISLVHTHNTTTTQSQVDIVNMNEPPVLPTNPESSDDQVIQTHSIDPPVTTPRDSTTQKFPYRTTATSSRRFQTDSNSTKVETRLQRSRIPTTSSSSRMKSTIQSMFDEMTSANPSETSAIPIGRGRSTRGATNSGLFRPTTFDPATHYGLSLGNRPRPTNPMYVPSPYLQQQTANTYATSAPAAASLLMSTSLSPRHQHQSQLPLSTQEKTSLKEWIHNQAKTFRTTYFSNSSTTSNIALQIIHRLATAVNTLHVGKDHAENTKALRDIANIITKGDVTPFEMVHSGLITKLFQYLTDHTSSPNDRLDRLKLFLNIFISIPYDNSDDCEKDLKQFIIDLYHTQLNNGKSNQTILSTLICKLHGCINQLEQFPIRVNDVTGRPVHSSALRLISTHQLKCSLVRHPQCKTLKQWNSSPVKIDPFALVSAIEKYLLLRGVASGSSNEDSSGIVDDEESEVSNESDAEEVINVLTHSSTMRIEFLINDHVIPSNMSLYQAIRMYSTSTQRTTYVDQFFSMKNKFYPVAIFWNTNILNDGESETDTEESAISSTGIWTRVHTIHYRQLTTTSSTVPAVSTAIGAASTTTSSDRLRQVAINRQLQDPIVIMMGRIPSWITEMGYTCSFLFPFETRQMIFYPCAFDRERAMQRLLDSSDMLTQHHNNDQSDRQSLVPRVERKKVKLSRVNILAEMEKILDSWNSKHFLEVQYEDEVGFGLGPTLEAFSLLSKELQKNGLELWRADKIFESHKDKDITTPEHVDTRQGLYPAPFGRNAKANVITKVRQKFKFLGKFMAKALMDSRMIDMPFSIIFFKWMLGEEESLNLEDLVHIDTNLYEQFKKLQNIVSIRDKIMVVNQTTNQQTTINKLNNKKRLKSKDDSQLEHSIYSNIFDESDPRLLLDGCKIDDLFLVFTLPGHPNIELKKGGKDCLVTIHNLDQYINLVAHWTLVEGVRRQFESFRDGFNSIFPIHHLKCFYPDELHQVFCGCGSTELWDLKVLLESTRCDHGYNLNSRAVKWLFDIMINFDIDEQRAFLQFVTGSPRLPVGGFRMLHPPLTVVRKTAENSSDNTSPDSFLPSVMTCVNYLKLPDYSSKEIMKLKLTTAIRDGQHAFLLS</sequence>
<dbReference type="PROSITE" id="PS50237">
    <property type="entry name" value="HECT"/>
    <property type="match status" value="1"/>
</dbReference>
<proteinExistence type="inferred from homology"/>
<dbReference type="SUPFAM" id="SSF56204">
    <property type="entry name" value="Hect, E3 ligase catalytic domain"/>
    <property type="match status" value="1"/>
</dbReference>
<protein>
    <recommendedName>
        <fullName evidence="4">E3 ubiquitin-protein ligase</fullName>
        <ecNumber evidence="4">2.3.2.26</ecNumber>
    </recommendedName>
</protein>
<dbReference type="Pfam" id="PF00632">
    <property type="entry name" value="HECT"/>
    <property type="match status" value="1"/>
</dbReference>
<feature type="compositionally biased region" description="Polar residues" evidence="5">
    <location>
        <begin position="214"/>
        <end position="234"/>
    </location>
</feature>
<evidence type="ECO:0000259" key="6">
    <source>
        <dbReference type="PROSITE" id="PS50237"/>
    </source>
</evidence>
<evidence type="ECO:0000256" key="3">
    <source>
        <dbReference type="PROSITE-ProRule" id="PRU00104"/>
    </source>
</evidence>
<dbReference type="Gene3D" id="3.30.2410.10">
    <property type="entry name" value="Hect, E3 ligase catalytic domain"/>
    <property type="match status" value="1"/>
</dbReference>
<feature type="active site" description="Glycyl thioester intermediate" evidence="3">
    <location>
        <position position="1192"/>
    </location>
</feature>
<dbReference type="InterPro" id="IPR035983">
    <property type="entry name" value="Hect_E3_ubiquitin_ligase"/>
</dbReference>
<reference evidence="7" key="1">
    <citation type="submission" date="2021-02" db="EMBL/GenBank/DDBJ databases">
        <authorList>
            <person name="Nowell W R."/>
        </authorList>
    </citation>
    <scope>NUCLEOTIDE SEQUENCE</scope>
</reference>
<accession>A0A8S2IR91</accession>
<organism evidence="7 8">
    <name type="scientific">Rotaria magnacalcarata</name>
    <dbReference type="NCBI Taxonomy" id="392030"/>
    <lineage>
        <taxon>Eukaryota</taxon>
        <taxon>Metazoa</taxon>
        <taxon>Spiralia</taxon>
        <taxon>Gnathifera</taxon>
        <taxon>Rotifera</taxon>
        <taxon>Eurotatoria</taxon>
        <taxon>Bdelloidea</taxon>
        <taxon>Philodinida</taxon>
        <taxon>Philodinidae</taxon>
        <taxon>Rotaria</taxon>
    </lineage>
</organism>
<feature type="region of interest" description="Disordered" evidence="5">
    <location>
        <begin position="555"/>
        <end position="579"/>
    </location>
</feature>
<comment type="function">
    <text evidence="4">E3 ubiquitin-protein ligase which accepts ubiquitin from an E2 ubiquitin-conjugating enzyme in the form of a thioester and then directly transfers the ubiquitin to targeted substrates.</text>
</comment>
<gene>
    <name evidence="7" type="ORF">BYL167_LOCUS1394</name>
</gene>
<dbReference type="AlphaFoldDB" id="A0A8S2IR91"/>
<dbReference type="SUPFAM" id="SSF48371">
    <property type="entry name" value="ARM repeat"/>
    <property type="match status" value="1"/>
</dbReference>
<feature type="region of interest" description="Disordered" evidence="5">
    <location>
        <begin position="180"/>
        <end position="258"/>
    </location>
</feature>
<dbReference type="GO" id="GO:0016607">
    <property type="term" value="C:nuclear speck"/>
    <property type="evidence" value="ECO:0007669"/>
    <property type="project" value="TreeGrafter"/>
</dbReference>
<dbReference type="EMBL" id="CAJOBH010000210">
    <property type="protein sequence ID" value="CAF3770946.1"/>
    <property type="molecule type" value="Genomic_DNA"/>
</dbReference>
<feature type="compositionally biased region" description="Low complexity" evidence="5">
    <location>
        <begin position="203"/>
        <end position="213"/>
    </location>
</feature>
<comment type="caution">
    <text evidence="7">The sequence shown here is derived from an EMBL/GenBank/DDBJ whole genome shotgun (WGS) entry which is preliminary data.</text>
</comment>
<evidence type="ECO:0000256" key="4">
    <source>
        <dbReference type="RuleBase" id="RU369009"/>
    </source>
</evidence>
<comment type="pathway">
    <text evidence="4">Protein modification; protein ubiquitination.</text>
</comment>
<dbReference type="InterPro" id="IPR045322">
    <property type="entry name" value="HECTD1/TRIP12-like"/>
</dbReference>
<feature type="domain" description="HECT" evidence="6">
    <location>
        <begin position="809"/>
        <end position="1225"/>
    </location>
</feature>
<feature type="non-terminal residue" evidence="7">
    <location>
        <position position="1"/>
    </location>
</feature>
<dbReference type="PANTHER" id="PTHR45670:SF13">
    <property type="entry name" value="E3 UBIQUITIN-PROTEIN LIGASE TRIP12"/>
    <property type="match status" value="1"/>
</dbReference>
<dbReference type="FunFam" id="3.30.2410.10:FF:000005">
    <property type="entry name" value="E3 ubiquitin-protein ligase TRIP12 isoform X1"/>
    <property type="match status" value="1"/>
</dbReference>
<dbReference type="Gene3D" id="3.90.1750.10">
    <property type="entry name" value="Hect, E3 ligase catalytic domains"/>
    <property type="match status" value="2"/>
</dbReference>
<evidence type="ECO:0000313" key="7">
    <source>
        <dbReference type="EMBL" id="CAF3770946.1"/>
    </source>
</evidence>